<sequence>MHGSFLGKQPCHDLDIAIFFDDSLADEAILDLTLELTVTLTCKIHLPVDVRSLNQANTGFRYHVTKGVLLISKDEEETYDFMEKTWRDYLDFQPLAMQVLKDLIDKY</sequence>
<dbReference type="AlphaFoldDB" id="A0A0B7MDR2"/>
<dbReference type="InterPro" id="IPR041633">
    <property type="entry name" value="Polbeta"/>
</dbReference>
<protein>
    <submittedName>
        <fullName evidence="2">Predicted nucleotidyltransferases</fullName>
    </submittedName>
</protein>
<dbReference type="SUPFAM" id="SSF81301">
    <property type="entry name" value="Nucleotidyltransferase"/>
    <property type="match status" value="1"/>
</dbReference>
<evidence type="ECO:0000313" key="3">
    <source>
        <dbReference type="Proteomes" id="UP000046155"/>
    </source>
</evidence>
<dbReference type="EMBL" id="CDRZ01000160">
    <property type="protein sequence ID" value="CEO88709.1"/>
    <property type="molecule type" value="Genomic_DNA"/>
</dbReference>
<reference evidence="3" key="1">
    <citation type="submission" date="2015-01" db="EMBL/GenBank/DDBJ databases">
        <authorList>
            <person name="Manzoor Shahid"/>
            <person name="Zubair Saima"/>
        </authorList>
    </citation>
    <scope>NUCLEOTIDE SEQUENCE [LARGE SCALE GENOMIC DNA]</scope>
    <source>
        <strain evidence="3">Sp3</strain>
    </source>
</reference>
<dbReference type="PANTHER" id="PTHR43852:SF3">
    <property type="entry name" value="NUCLEOTIDYLTRANSFERASE"/>
    <property type="match status" value="1"/>
</dbReference>
<dbReference type="Proteomes" id="UP000046155">
    <property type="component" value="Unassembled WGS sequence"/>
</dbReference>
<proteinExistence type="predicted"/>
<evidence type="ECO:0000313" key="2">
    <source>
        <dbReference type="EMBL" id="CEO88709.1"/>
    </source>
</evidence>
<gene>
    <name evidence="2" type="ORF">SSCH_2420003</name>
</gene>
<dbReference type="GO" id="GO:0016740">
    <property type="term" value="F:transferase activity"/>
    <property type="evidence" value="ECO:0007669"/>
    <property type="project" value="UniProtKB-KW"/>
</dbReference>
<dbReference type="PANTHER" id="PTHR43852">
    <property type="entry name" value="NUCLEOTIDYLTRANSFERASE"/>
    <property type="match status" value="1"/>
</dbReference>
<dbReference type="InterPro" id="IPR052930">
    <property type="entry name" value="TA_antitoxin_MntA"/>
</dbReference>
<accession>A0A0B7MDR2</accession>
<evidence type="ECO:0000259" key="1">
    <source>
        <dbReference type="Pfam" id="PF18765"/>
    </source>
</evidence>
<organism evidence="2 3">
    <name type="scientific">Syntrophaceticus schinkii</name>
    <dbReference type="NCBI Taxonomy" id="499207"/>
    <lineage>
        <taxon>Bacteria</taxon>
        <taxon>Bacillati</taxon>
        <taxon>Bacillota</taxon>
        <taxon>Clostridia</taxon>
        <taxon>Thermoanaerobacterales</taxon>
        <taxon>Thermoanaerobacterales Family III. Incertae Sedis</taxon>
        <taxon>Syntrophaceticus</taxon>
    </lineage>
</organism>
<keyword evidence="3" id="KW-1185">Reference proteome</keyword>
<dbReference type="Pfam" id="PF18765">
    <property type="entry name" value="Polbeta"/>
    <property type="match status" value="1"/>
</dbReference>
<dbReference type="OrthoDB" id="360741at2"/>
<name>A0A0B7MDR2_9FIRM</name>
<dbReference type="InterPro" id="IPR043519">
    <property type="entry name" value="NT_sf"/>
</dbReference>
<keyword evidence="2" id="KW-0808">Transferase</keyword>
<feature type="domain" description="Polymerase beta nucleotidyltransferase" evidence="1">
    <location>
        <begin position="2"/>
        <end position="76"/>
    </location>
</feature>